<dbReference type="AlphaFoldDB" id="A0A9P5B8W4"/>
<dbReference type="InterPro" id="IPR018371">
    <property type="entry name" value="Chitin-binding_1_CS"/>
</dbReference>
<dbReference type="PANTHER" id="PTHR47849">
    <property type="entry name" value="CHITIN-BINDING LECTIN 1"/>
    <property type="match status" value="1"/>
</dbReference>
<name>A0A9P5B8W4_9HYPO</name>
<dbReference type="GO" id="GO:0008061">
    <property type="term" value="F:chitin binding"/>
    <property type="evidence" value="ECO:0007669"/>
    <property type="project" value="UniProtKB-UniRule"/>
</dbReference>
<evidence type="ECO:0000256" key="2">
    <source>
        <dbReference type="ARBA" id="ARBA00023157"/>
    </source>
</evidence>
<dbReference type="GO" id="GO:0016787">
    <property type="term" value="F:hydrolase activity"/>
    <property type="evidence" value="ECO:0007669"/>
    <property type="project" value="UniProtKB-KW"/>
</dbReference>
<dbReference type="SUPFAM" id="SSF57016">
    <property type="entry name" value="Plant lectins/antimicrobial peptides"/>
    <property type="match status" value="2"/>
</dbReference>
<keyword evidence="5" id="KW-0378">Hydrolase</keyword>
<feature type="domain" description="Chitin-binding type-1" evidence="4">
    <location>
        <begin position="95"/>
        <end position="138"/>
    </location>
</feature>
<dbReference type="CDD" id="cd00035">
    <property type="entry name" value="ChtBD1"/>
    <property type="match status" value="2"/>
</dbReference>
<feature type="disulfide bond" evidence="3">
    <location>
        <begin position="65"/>
        <end position="77"/>
    </location>
</feature>
<reference evidence="5" key="1">
    <citation type="submission" date="2020-01" db="EMBL/GenBank/DDBJ databases">
        <title>Identification and distribution of gene clusters putatively required for synthesis of sphingolipid metabolism inhibitors in phylogenetically diverse species of the filamentous fungus Fusarium.</title>
        <authorList>
            <person name="Kim H.-S."/>
            <person name="Busman M."/>
            <person name="Brown D.W."/>
            <person name="Divon H."/>
            <person name="Uhlig S."/>
            <person name="Proctor R.H."/>
        </authorList>
    </citation>
    <scope>NUCLEOTIDE SEQUENCE</scope>
    <source>
        <strain evidence="5">NRRL 31653</strain>
    </source>
</reference>
<dbReference type="SMART" id="SM00270">
    <property type="entry name" value="ChtBD1"/>
    <property type="match status" value="2"/>
</dbReference>
<dbReference type="OrthoDB" id="73875at2759"/>
<feature type="disulfide bond" evidence="3">
    <location>
        <begin position="114"/>
        <end position="128"/>
    </location>
</feature>
<dbReference type="InterPro" id="IPR017853">
    <property type="entry name" value="GH"/>
</dbReference>
<organism evidence="5 6">
    <name type="scientific">Fusarium agapanthi</name>
    <dbReference type="NCBI Taxonomy" id="1803897"/>
    <lineage>
        <taxon>Eukaryota</taxon>
        <taxon>Fungi</taxon>
        <taxon>Dikarya</taxon>
        <taxon>Ascomycota</taxon>
        <taxon>Pezizomycotina</taxon>
        <taxon>Sordariomycetes</taxon>
        <taxon>Hypocreomycetidae</taxon>
        <taxon>Hypocreales</taxon>
        <taxon>Nectriaceae</taxon>
        <taxon>Fusarium</taxon>
        <taxon>Fusarium fujikuroi species complex</taxon>
    </lineage>
</organism>
<evidence type="ECO:0000313" key="5">
    <source>
        <dbReference type="EMBL" id="KAF4497594.1"/>
    </source>
</evidence>
<gene>
    <name evidence="5" type="ORF">FAGAP_6238</name>
</gene>
<proteinExistence type="predicted"/>
<comment type="caution">
    <text evidence="5">The sequence shown here is derived from an EMBL/GenBank/DDBJ whole genome shotgun (WGS) entry which is preliminary data.</text>
</comment>
<accession>A0A9P5B8W4</accession>
<evidence type="ECO:0000259" key="4">
    <source>
        <dbReference type="PROSITE" id="PS50941"/>
    </source>
</evidence>
<dbReference type="InterPro" id="IPR001002">
    <property type="entry name" value="Chitin-bd_1"/>
</dbReference>
<dbReference type="InterPro" id="IPR036861">
    <property type="entry name" value="Endochitinase-like_sf"/>
</dbReference>
<dbReference type="EMBL" id="LUFC02000417">
    <property type="protein sequence ID" value="KAF4497594.1"/>
    <property type="molecule type" value="Genomic_DNA"/>
</dbReference>
<dbReference type="SUPFAM" id="SSF51445">
    <property type="entry name" value="(Trans)glycosidases"/>
    <property type="match status" value="1"/>
</dbReference>
<sequence length="822" mass="91234">MRGNHARATDSDSTVRHIEDESVSLASIPMNHQILPREFTVLSESGQTSNAATSGDYTCGLEKPCGNGACCGESGWCGYEPKYCGKGCQSNCDAKAECGKYASPTGKKCPLNVCCSEYGFCGTTEDFCKKGCQSNCEQPKPSASKSNVQQKVIAYWEAWNGNKPCGHMSPDEIPVHDITHLIFSFGFVTPGDFRITNMPDVKPNLFTQVTDLKSLVDRFYAGNSQDWFTQFDKTDIQDSEELNDNKISVLNQLIYFDSQMCDVDSGDKEGQGFSITLEGSANARFFYGFSMIATWTPGSKLKVHQSAGFLHVDGDTKAEFTVAGIGKLDTSQKTDKGPVTYSEATESLGGHGLWHGWANFRPYKQESVEFNTRNSQRTAVSLNGYLSAKVVALWGSQNVHFPEGRKSIKISEPLVSSKSALTPLSKPGPESEITVAAITRFGLDVDLSFGMPYTAAIDGLLPDISVSQEVSATFVWKEEDGEVCLDTYASQTQKAKLISGSYVGWGDDYEHLFLQQDTRVGSQRCFGKSSHRSRSYKLGPSNAGLIENKDDEEEPECDKEDVLCIRTKKKAKRQNNSTPDNYDFSGYGVIRKASDLSEKSIDDWVRKKQRVSCEPCGSCIITEEGEKNSCCSCVWLPPPPDPDEDEHPDLGSMPLPGGPLIPGVPEKRAMEIGGSNDANNHLFPRQAAQPSPPRLTEKPKWVKFWTIPGDAIPFEIGTEKYPSYPNYYEDPEGKRSISFDGNSKFSDIKMYYHNSTSICTFFDVQKAPGYDEIWKYDRQDPNGPYKKGVLYHQHYDTEHILEGQTVSRFFATWLPSHKYSNR</sequence>
<dbReference type="Gene3D" id="3.20.20.80">
    <property type="entry name" value="Glycosidases"/>
    <property type="match status" value="1"/>
</dbReference>
<feature type="domain" description="Chitin-binding type-1" evidence="4">
    <location>
        <begin position="56"/>
        <end position="94"/>
    </location>
</feature>
<dbReference type="Pfam" id="PF00187">
    <property type="entry name" value="Chitin_bind_1"/>
    <property type="match status" value="1"/>
</dbReference>
<dbReference type="PROSITE" id="PS50941">
    <property type="entry name" value="CHIT_BIND_I_2"/>
    <property type="match status" value="2"/>
</dbReference>
<protein>
    <submittedName>
        <fullName evidence="5">Glycoside hydrolase family 18</fullName>
    </submittedName>
</protein>
<keyword evidence="2 3" id="KW-1015">Disulfide bond</keyword>
<dbReference type="Gene3D" id="3.30.60.10">
    <property type="entry name" value="Endochitinase-like"/>
    <property type="match status" value="2"/>
</dbReference>
<evidence type="ECO:0000256" key="1">
    <source>
        <dbReference type="ARBA" id="ARBA00022669"/>
    </source>
</evidence>
<feature type="disulfide bond" evidence="3">
    <location>
        <begin position="109"/>
        <end position="121"/>
    </location>
</feature>
<keyword evidence="1 3" id="KW-0147">Chitin-binding</keyword>
<feature type="disulfide bond" evidence="3">
    <location>
        <begin position="132"/>
        <end position="136"/>
    </location>
</feature>
<evidence type="ECO:0000256" key="3">
    <source>
        <dbReference type="PROSITE-ProRule" id="PRU00261"/>
    </source>
</evidence>
<keyword evidence="6" id="KW-1185">Reference proteome</keyword>
<dbReference type="Proteomes" id="UP000737391">
    <property type="component" value="Unassembled WGS sequence"/>
</dbReference>
<feature type="disulfide bond" evidence="3">
    <location>
        <begin position="88"/>
        <end position="92"/>
    </location>
</feature>
<feature type="disulfide bond" evidence="3">
    <location>
        <begin position="70"/>
        <end position="84"/>
    </location>
</feature>
<dbReference type="PANTHER" id="PTHR47849:SF8">
    <property type="entry name" value="LECTIN"/>
    <property type="match status" value="1"/>
</dbReference>
<comment type="caution">
    <text evidence="3">Lacks conserved residue(s) required for the propagation of feature annotation.</text>
</comment>
<evidence type="ECO:0000313" key="6">
    <source>
        <dbReference type="Proteomes" id="UP000737391"/>
    </source>
</evidence>
<dbReference type="PROSITE" id="PS00026">
    <property type="entry name" value="CHIT_BIND_I_1"/>
    <property type="match status" value="1"/>
</dbReference>